<dbReference type="KEGG" id="psul:AU252_08855"/>
<dbReference type="RefSeq" id="WP_058930394.1">
    <property type="nucleotide sequence ID" value="NZ_CP013747.1"/>
</dbReference>
<dbReference type="EMBL" id="CP013747">
    <property type="protein sequence ID" value="ALV41244.1"/>
    <property type="molecule type" value="Genomic_DNA"/>
</dbReference>
<evidence type="ECO:0000313" key="1">
    <source>
        <dbReference type="EMBL" id="ALV41244.1"/>
    </source>
</evidence>
<organism evidence="1">
    <name type="scientific">Pseudarthrobacter sulfonivorans</name>
    <dbReference type="NCBI Taxonomy" id="121292"/>
    <lineage>
        <taxon>Bacteria</taxon>
        <taxon>Bacillati</taxon>
        <taxon>Actinomycetota</taxon>
        <taxon>Actinomycetes</taxon>
        <taxon>Micrococcales</taxon>
        <taxon>Micrococcaceae</taxon>
        <taxon>Pseudarthrobacter</taxon>
    </lineage>
</organism>
<dbReference type="Proteomes" id="UP000065151">
    <property type="component" value="Chromosome"/>
</dbReference>
<gene>
    <name evidence="1" type="ORF">AU252_08855</name>
</gene>
<reference evidence="1 2" key="1">
    <citation type="submission" date="2015-12" db="EMBL/GenBank/DDBJ databases">
        <authorList>
            <person name="Shamseldin A."/>
            <person name="Moawad H."/>
            <person name="Abd El-Rahim W.M."/>
            <person name="Sadowsky M.J."/>
        </authorList>
    </citation>
    <scope>NUCLEOTIDE SEQUENCE [LARGE SCALE GENOMIC DNA]</scope>
    <source>
        <strain evidence="1 2">Ar51</strain>
    </source>
</reference>
<protein>
    <submittedName>
        <fullName evidence="1">Uncharacterized protein</fullName>
    </submittedName>
</protein>
<evidence type="ECO:0000313" key="2">
    <source>
        <dbReference type="Proteomes" id="UP000065151"/>
    </source>
</evidence>
<proteinExistence type="predicted"/>
<accession>A0A0U3QWL2</accession>
<name>A0A0U3QWL2_9MICC</name>
<dbReference type="AlphaFoldDB" id="A0A0U3QWL2"/>
<sequence length="93" mass="10659">MSAERTYDFIQCDDTDPWMESAAASAEVRHFARESLRWQAQEIIDEVLRGTVPGEELSRARLRRCVAQNPGKPERALLQQLMLNRDPQGESTQ</sequence>